<evidence type="ECO:0000256" key="2">
    <source>
        <dbReference type="ARBA" id="ARBA00022679"/>
    </source>
</evidence>
<dbReference type="OrthoDB" id="504170at2759"/>
<name>A0A152A4K0_TIELA</name>
<dbReference type="AlphaFoldDB" id="A0A152A4K0"/>
<evidence type="ECO:0000313" key="8">
    <source>
        <dbReference type="EMBL" id="KYR01005.1"/>
    </source>
</evidence>
<dbReference type="Pfam" id="PF00069">
    <property type="entry name" value="Pkinase"/>
    <property type="match status" value="1"/>
</dbReference>
<dbReference type="FunCoup" id="A0A152A4K0">
    <property type="interactions" value="5"/>
</dbReference>
<accession>A0A152A4K0</accession>
<dbReference type="CDD" id="cd14081">
    <property type="entry name" value="STKc_BRSK1_2"/>
    <property type="match status" value="1"/>
</dbReference>
<gene>
    <name evidence="8" type="ORF">DLAC_02083</name>
</gene>
<evidence type="ECO:0000256" key="3">
    <source>
        <dbReference type="ARBA" id="ARBA00022741"/>
    </source>
</evidence>
<dbReference type="OMA" id="KCAPKIR"/>
<dbReference type="InterPro" id="IPR011009">
    <property type="entry name" value="Kinase-like_dom_sf"/>
</dbReference>
<feature type="domain" description="Protein kinase" evidence="7">
    <location>
        <begin position="16"/>
        <end position="269"/>
    </location>
</feature>
<keyword evidence="3" id="KW-0547">Nucleotide-binding</keyword>
<dbReference type="GO" id="GO:0004674">
    <property type="term" value="F:protein serine/threonine kinase activity"/>
    <property type="evidence" value="ECO:0007669"/>
    <property type="project" value="UniProtKB-KW"/>
</dbReference>
<dbReference type="InterPro" id="IPR000719">
    <property type="entry name" value="Prot_kinase_dom"/>
</dbReference>
<dbReference type="GO" id="GO:0005524">
    <property type="term" value="F:ATP binding"/>
    <property type="evidence" value="ECO:0007669"/>
    <property type="project" value="UniProtKB-KW"/>
</dbReference>
<feature type="compositionally biased region" description="Polar residues" evidence="6">
    <location>
        <begin position="460"/>
        <end position="476"/>
    </location>
</feature>
<feature type="region of interest" description="Disordered" evidence="6">
    <location>
        <begin position="350"/>
        <end position="373"/>
    </location>
</feature>
<evidence type="ECO:0000259" key="7">
    <source>
        <dbReference type="PROSITE" id="PS50011"/>
    </source>
</evidence>
<reference evidence="8 9" key="1">
    <citation type="submission" date="2015-12" db="EMBL/GenBank/DDBJ databases">
        <title>Dictyostelia acquired genes for synthesis and detection of signals that induce cell-type specialization by lateral gene transfer from prokaryotes.</title>
        <authorList>
            <person name="Gloeckner G."/>
            <person name="Schaap P."/>
        </authorList>
    </citation>
    <scope>NUCLEOTIDE SEQUENCE [LARGE SCALE GENOMIC DNA]</scope>
    <source>
        <strain evidence="8 9">TK</strain>
    </source>
</reference>
<keyword evidence="4" id="KW-0418">Kinase</keyword>
<dbReference type="STRING" id="361077.A0A152A4K0"/>
<dbReference type="SMART" id="SM00220">
    <property type="entry name" value="S_TKc"/>
    <property type="match status" value="1"/>
</dbReference>
<keyword evidence="1" id="KW-0723">Serine/threonine-protein kinase</keyword>
<evidence type="ECO:0000256" key="1">
    <source>
        <dbReference type="ARBA" id="ARBA00022527"/>
    </source>
</evidence>
<evidence type="ECO:0000256" key="4">
    <source>
        <dbReference type="ARBA" id="ARBA00022777"/>
    </source>
</evidence>
<proteinExistence type="predicted"/>
<organism evidence="8 9">
    <name type="scientific">Tieghemostelium lacteum</name>
    <name type="common">Slime mold</name>
    <name type="synonym">Dictyostelium lacteum</name>
    <dbReference type="NCBI Taxonomy" id="361077"/>
    <lineage>
        <taxon>Eukaryota</taxon>
        <taxon>Amoebozoa</taxon>
        <taxon>Evosea</taxon>
        <taxon>Eumycetozoa</taxon>
        <taxon>Dictyostelia</taxon>
        <taxon>Dictyosteliales</taxon>
        <taxon>Raperosteliaceae</taxon>
        <taxon>Tieghemostelium</taxon>
    </lineage>
</organism>
<keyword evidence="2" id="KW-0808">Transferase</keyword>
<dbReference type="InParanoid" id="A0A152A4K0"/>
<keyword evidence="5" id="KW-0067">ATP-binding</keyword>
<sequence length="725" mass="81817">MNQIRRIMEIHSVGPFIIGKTLGQGTTGKVKLGFHKDTGFKVGIKIINKELLTTKPSMRRKIEREIVLMKLIDHPNAMKMYEVYETSKYLFLILEYVEGGELFDYLVEKGGLESGEALYFFQQIIIGLEHCHSRNICHRDLKPENLLLSGDKRIKIADFGMGSIVRKDALLHTSCGSPHYASPEVVSGIDYDGQKADVWSCGVILYALLTGKLPFDDENIRRLLAKVKNGSFSMPPYIHKDAQDLLTKMLTVDPSKRISIKEIKQHSWFNSNINNSLLNKVNTSAPVTMLEDMSFEPLSDLSAIDDELFRSLMALGLGTIDDVKKSLVTNQKSLPLTYYKLLEERKKYDTDNNKYGVKPNLQKEGGRRNSFSNISNKIFNKNEAQPIQQNYNNNSQHNQQPLLPQQTLSPIQPDVNNNNIHSPSRPTSEGLLKQALQQHHQQQHQQHQHQHQQQQQQQHLQNSDQANVTISTPNSNPLSHSSGIPGPSGPSPSVKSEQQQYQRRGSMTATTNPATSPTLTHRGRTSSPIDITSKFRKLKLDSNTPNSPQGSPIIGSSPKKSFFSFFFSKNSQQQSPSNQSPPPNQPPNQQQQYQQQNQYIIESKIDINLIYVNLEKIARKFGFEYKYSESPNTSNNNNNSSNPLICFIKSITNNSDGTPQFECQIEFVSTKINHIPSNYNTTTTTTTTTTNNITPSDETTRIHIIHKSGSLQKFNSFIQYIGKSV</sequence>
<dbReference type="PANTHER" id="PTHR24346:SF110">
    <property type="entry name" value="NON-SPECIFIC SERINE_THREONINE PROTEIN KINASE"/>
    <property type="match status" value="1"/>
</dbReference>
<feature type="compositionally biased region" description="Low complexity" evidence="6">
    <location>
        <begin position="437"/>
        <end position="459"/>
    </location>
</feature>
<evidence type="ECO:0000256" key="5">
    <source>
        <dbReference type="ARBA" id="ARBA00022840"/>
    </source>
</evidence>
<dbReference type="Gene3D" id="1.10.510.10">
    <property type="entry name" value="Transferase(Phosphotransferase) domain 1"/>
    <property type="match status" value="1"/>
</dbReference>
<dbReference type="PROSITE" id="PS00108">
    <property type="entry name" value="PROTEIN_KINASE_ST"/>
    <property type="match status" value="1"/>
</dbReference>
<feature type="region of interest" description="Disordered" evidence="6">
    <location>
        <begin position="406"/>
        <end position="530"/>
    </location>
</feature>
<evidence type="ECO:0000313" key="9">
    <source>
        <dbReference type="Proteomes" id="UP000076078"/>
    </source>
</evidence>
<feature type="compositionally biased region" description="Polar residues" evidence="6">
    <location>
        <begin position="494"/>
        <end position="530"/>
    </location>
</feature>
<protein>
    <recommendedName>
        <fullName evidence="7">Protein kinase domain-containing protein</fullName>
    </recommendedName>
</protein>
<dbReference type="GO" id="GO:0005737">
    <property type="term" value="C:cytoplasm"/>
    <property type="evidence" value="ECO:0007669"/>
    <property type="project" value="TreeGrafter"/>
</dbReference>
<dbReference type="FunFam" id="1.10.510.10:FF:000777">
    <property type="entry name" value="CAMK family protein kinase"/>
    <property type="match status" value="1"/>
</dbReference>
<comment type="caution">
    <text evidence="8">The sequence shown here is derived from an EMBL/GenBank/DDBJ whole genome shotgun (WGS) entry which is preliminary data.</text>
</comment>
<dbReference type="PANTHER" id="PTHR24346">
    <property type="entry name" value="MAP/MICROTUBULE AFFINITY-REGULATING KINASE"/>
    <property type="match status" value="1"/>
</dbReference>
<dbReference type="FunFam" id="3.30.200.20:FF:000003">
    <property type="entry name" value="Non-specific serine/threonine protein kinase"/>
    <property type="match status" value="1"/>
</dbReference>
<dbReference type="InterPro" id="IPR008271">
    <property type="entry name" value="Ser/Thr_kinase_AS"/>
</dbReference>
<dbReference type="SUPFAM" id="SSF56112">
    <property type="entry name" value="Protein kinase-like (PK-like)"/>
    <property type="match status" value="1"/>
</dbReference>
<dbReference type="EMBL" id="LODT01000011">
    <property type="protein sequence ID" value="KYR01005.1"/>
    <property type="molecule type" value="Genomic_DNA"/>
</dbReference>
<feature type="region of interest" description="Disordered" evidence="6">
    <location>
        <begin position="570"/>
        <end position="595"/>
    </location>
</feature>
<dbReference type="Proteomes" id="UP000076078">
    <property type="component" value="Unassembled WGS sequence"/>
</dbReference>
<feature type="compositionally biased region" description="Polar residues" evidence="6">
    <location>
        <begin position="414"/>
        <end position="427"/>
    </location>
</feature>
<keyword evidence="9" id="KW-1185">Reference proteome</keyword>
<evidence type="ECO:0000256" key="6">
    <source>
        <dbReference type="SAM" id="MobiDB-lite"/>
    </source>
</evidence>
<dbReference type="GO" id="GO:0035556">
    <property type="term" value="P:intracellular signal transduction"/>
    <property type="evidence" value="ECO:0007669"/>
    <property type="project" value="TreeGrafter"/>
</dbReference>
<dbReference type="PROSITE" id="PS50011">
    <property type="entry name" value="PROTEIN_KINASE_DOM"/>
    <property type="match status" value="1"/>
</dbReference>